<sequence length="102" mass="11008">MISDQQRSALELSWTQTPDSINAGVMPAPTQQIVGQLRQAGNDGENGNGRLGTPTDLMTPEQRAQYNRLVIEIAATKTEIASIRERIGANCDAVNSSRVSLI</sequence>
<accession>A0A3P7N2B5</accession>
<dbReference type="OrthoDB" id="5818689at2759"/>
<gene>
    <name evidence="2" type="ORF">GPUH_LOCUS16942</name>
</gene>
<organism evidence="2 3">
    <name type="scientific">Gongylonema pulchrum</name>
    <dbReference type="NCBI Taxonomy" id="637853"/>
    <lineage>
        <taxon>Eukaryota</taxon>
        <taxon>Metazoa</taxon>
        <taxon>Ecdysozoa</taxon>
        <taxon>Nematoda</taxon>
        <taxon>Chromadorea</taxon>
        <taxon>Rhabditida</taxon>
        <taxon>Spirurina</taxon>
        <taxon>Spiruromorpha</taxon>
        <taxon>Spiruroidea</taxon>
        <taxon>Gongylonematidae</taxon>
        <taxon>Gongylonema</taxon>
    </lineage>
</organism>
<dbReference type="EMBL" id="UYRT01084446">
    <property type="protein sequence ID" value="VDN28847.1"/>
    <property type="molecule type" value="Genomic_DNA"/>
</dbReference>
<name>A0A3P7N2B5_9BILA</name>
<keyword evidence="3" id="KW-1185">Reference proteome</keyword>
<proteinExistence type="predicted"/>
<feature type="region of interest" description="Disordered" evidence="1">
    <location>
        <begin position="1"/>
        <end position="26"/>
    </location>
</feature>
<reference evidence="2 3" key="1">
    <citation type="submission" date="2018-11" db="EMBL/GenBank/DDBJ databases">
        <authorList>
            <consortium name="Pathogen Informatics"/>
        </authorList>
    </citation>
    <scope>NUCLEOTIDE SEQUENCE [LARGE SCALE GENOMIC DNA]</scope>
</reference>
<dbReference type="Proteomes" id="UP000271098">
    <property type="component" value="Unassembled WGS sequence"/>
</dbReference>
<evidence type="ECO:0000256" key="1">
    <source>
        <dbReference type="SAM" id="MobiDB-lite"/>
    </source>
</evidence>
<evidence type="ECO:0000313" key="2">
    <source>
        <dbReference type="EMBL" id="VDN28847.1"/>
    </source>
</evidence>
<protein>
    <submittedName>
        <fullName evidence="2">Uncharacterized protein</fullName>
    </submittedName>
</protein>
<feature type="region of interest" description="Disordered" evidence="1">
    <location>
        <begin position="39"/>
        <end position="60"/>
    </location>
</feature>
<evidence type="ECO:0000313" key="3">
    <source>
        <dbReference type="Proteomes" id="UP000271098"/>
    </source>
</evidence>
<dbReference type="AlphaFoldDB" id="A0A3P7N2B5"/>
<feature type="compositionally biased region" description="Polar residues" evidence="1">
    <location>
        <begin position="1"/>
        <end position="20"/>
    </location>
</feature>